<accession>A0A9D8KIF3</accession>
<evidence type="ECO:0000256" key="1">
    <source>
        <dbReference type="SAM" id="Phobius"/>
    </source>
</evidence>
<keyword evidence="1" id="KW-0472">Membrane</keyword>
<evidence type="ECO:0000313" key="2">
    <source>
        <dbReference type="EMBL" id="MBN1574211.1"/>
    </source>
</evidence>
<dbReference type="Proteomes" id="UP000809273">
    <property type="component" value="Unassembled WGS sequence"/>
</dbReference>
<reference evidence="2" key="1">
    <citation type="journal article" date="2021" name="Environ. Microbiol.">
        <title>Genomic characterization of three novel Desulfobacterota classes expand the metabolic and phylogenetic diversity of the phylum.</title>
        <authorList>
            <person name="Murphy C.L."/>
            <person name="Biggerstaff J."/>
            <person name="Eichhorn A."/>
            <person name="Ewing E."/>
            <person name="Shahan R."/>
            <person name="Soriano D."/>
            <person name="Stewart S."/>
            <person name="VanMol K."/>
            <person name="Walker R."/>
            <person name="Walters P."/>
            <person name="Elshahed M.S."/>
            <person name="Youssef N.H."/>
        </authorList>
    </citation>
    <scope>NUCLEOTIDE SEQUENCE</scope>
    <source>
        <strain evidence="2">Zod_Metabat.24</strain>
    </source>
</reference>
<keyword evidence="1" id="KW-1133">Transmembrane helix</keyword>
<evidence type="ECO:0000313" key="3">
    <source>
        <dbReference type="Proteomes" id="UP000809273"/>
    </source>
</evidence>
<feature type="transmembrane region" description="Helical" evidence="1">
    <location>
        <begin position="6"/>
        <end position="26"/>
    </location>
</feature>
<name>A0A9D8KIF3_9DELT</name>
<keyword evidence="1" id="KW-0812">Transmembrane</keyword>
<evidence type="ECO:0008006" key="4">
    <source>
        <dbReference type="Google" id="ProtNLM"/>
    </source>
</evidence>
<sequence>MSKTENIIIVIILVVVFYSVFHYIVYNVRRLKRAVSSYAKSRGLSVAEKDEDNAFGKMLEDRLSVPPGGVYGDIIRLPLSEGEGYFYSGYKGVESGSKKGASDENLKYFITVFMEIPILGPVFLFSHSEVKGNLLKKMFLLAISIVPGPGGKKALDIEERFPEFAKTHTIFAVNSEDAFDVILTADVVAILMARLPHTYYNILFLPGGLIVEITPLFKSSADVEVFVRLAEGLARYMGVRDDF</sequence>
<comment type="caution">
    <text evidence="2">The sequence shown here is derived from an EMBL/GenBank/DDBJ whole genome shotgun (WGS) entry which is preliminary data.</text>
</comment>
<reference evidence="2" key="2">
    <citation type="submission" date="2021-01" db="EMBL/GenBank/DDBJ databases">
        <authorList>
            <person name="Hahn C.R."/>
            <person name="Youssef N.H."/>
            <person name="Elshahed M."/>
        </authorList>
    </citation>
    <scope>NUCLEOTIDE SEQUENCE</scope>
    <source>
        <strain evidence="2">Zod_Metabat.24</strain>
    </source>
</reference>
<dbReference type="AlphaFoldDB" id="A0A9D8KIF3"/>
<proteinExistence type="predicted"/>
<gene>
    <name evidence="2" type="ORF">JW984_13520</name>
</gene>
<dbReference type="EMBL" id="JAFGIX010000069">
    <property type="protein sequence ID" value="MBN1574211.1"/>
    <property type="molecule type" value="Genomic_DNA"/>
</dbReference>
<organism evidence="2 3">
    <name type="scientific">Candidatus Zymogenus saltonus</name>
    <dbReference type="NCBI Taxonomy" id="2844893"/>
    <lineage>
        <taxon>Bacteria</taxon>
        <taxon>Deltaproteobacteria</taxon>
        <taxon>Candidatus Zymogenia</taxon>
        <taxon>Candidatus Zymogeniales</taxon>
        <taxon>Candidatus Zymogenaceae</taxon>
        <taxon>Candidatus Zymogenus</taxon>
    </lineage>
</organism>
<protein>
    <recommendedName>
        <fullName evidence="4">DUF3137 domain-containing protein</fullName>
    </recommendedName>
</protein>